<dbReference type="InterPro" id="IPR006059">
    <property type="entry name" value="SBP"/>
</dbReference>
<feature type="signal peptide" evidence="1">
    <location>
        <begin position="1"/>
        <end position="18"/>
    </location>
</feature>
<reference evidence="2 3" key="1">
    <citation type="submission" date="2019-05" db="EMBL/GenBank/DDBJ databases">
        <title>We sequenced the genome of Paenibacillus hemerocallicola KCTC 33185 for further insight into its adaptation and study the phylogeny of Paenibacillus.</title>
        <authorList>
            <person name="Narsing Rao M.P."/>
        </authorList>
    </citation>
    <scope>NUCLEOTIDE SEQUENCE [LARGE SCALE GENOMIC DNA]</scope>
    <source>
        <strain evidence="2 3">KCTC 33185</strain>
    </source>
</reference>
<organism evidence="2 3">
    <name type="scientific">Paenibacillus hemerocallicola</name>
    <dbReference type="NCBI Taxonomy" id="1172614"/>
    <lineage>
        <taxon>Bacteria</taxon>
        <taxon>Bacillati</taxon>
        <taxon>Bacillota</taxon>
        <taxon>Bacilli</taxon>
        <taxon>Bacillales</taxon>
        <taxon>Paenibacillaceae</taxon>
        <taxon>Paenibacillus</taxon>
    </lineage>
</organism>
<gene>
    <name evidence="2" type="ORF">FE784_39630</name>
</gene>
<dbReference type="PROSITE" id="PS51257">
    <property type="entry name" value="PROKAR_LIPOPROTEIN"/>
    <property type="match status" value="1"/>
</dbReference>
<dbReference type="OrthoDB" id="9782846at2"/>
<dbReference type="AlphaFoldDB" id="A0A5C4SW16"/>
<dbReference type="Gene3D" id="3.40.190.10">
    <property type="entry name" value="Periplasmic binding protein-like II"/>
    <property type="match status" value="1"/>
</dbReference>
<proteinExistence type="predicted"/>
<evidence type="ECO:0000313" key="2">
    <source>
        <dbReference type="EMBL" id="TNJ55053.1"/>
    </source>
</evidence>
<dbReference type="RefSeq" id="WP_139607817.1">
    <property type="nucleotide sequence ID" value="NZ_VDCQ01000120.1"/>
</dbReference>
<keyword evidence="3" id="KW-1185">Reference proteome</keyword>
<accession>A0A5C4SW16</accession>
<dbReference type="InterPro" id="IPR050490">
    <property type="entry name" value="Bact_solute-bd_prot1"/>
</dbReference>
<dbReference type="SUPFAM" id="SSF53850">
    <property type="entry name" value="Periplasmic binding protein-like II"/>
    <property type="match status" value="1"/>
</dbReference>
<comment type="caution">
    <text evidence="2">The sequence shown here is derived from an EMBL/GenBank/DDBJ whole genome shotgun (WGS) entry which is preliminary data.</text>
</comment>
<keyword evidence="1" id="KW-0732">Signal</keyword>
<dbReference type="EMBL" id="VDCQ01000120">
    <property type="protein sequence ID" value="TNJ55053.1"/>
    <property type="molecule type" value="Genomic_DNA"/>
</dbReference>
<name>A0A5C4SW16_9BACL</name>
<dbReference type="Pfam" id="PF01547">
    <property type="entry name" value="SBP_bac_1"/>
    <property type="match status" value="1"/>
</dbReference>
<evidence type="ECO:0000313" key="3">
    <source>
        <dbReference type="Proteomes" id="UP000307943"/>
    </source>
</evidence>
<sequence>MKALYQKSGAMAALIALAVTGAGCGGGNGGDAVEGTSGEGGAKPAETAGVDMSRLVTLRFWANPGKAIFDQEVGNRIKQKYPNVTIEFMDPSKKSLQDSMTELVTAGTMPDLIWLPNAAAVQTIKKLGVEYDLTELIKKNKFDLLRFDAALLENVKSQGAKGEMYALPWQSGPAAMFYNKDIFDKFGVGYPKDGMTWPEVLELGKTLTRMDGIQYRGFDPGLYNHFQEEYGIAAYDAKTNQAAFTTNPKWKTILEFLQQAYQFPGNYPADKAIGADRSGFMKDKNVAMLPWAAYFQPFLEARKEGLNFNIVSLPTWPDAKGQGSASVGAALALTGTSKHKEEAFEILKFLVSDEVETANSRIGFAPAIHLQSAKDQFGKELAGMENIRVSSVFYNKITPLPIVDPLLESVSQKPFFGTAIQAVGKGQKDVNTALREAQEAANKAIQEEQKK</sequence>
<dbReference type="PANTHER" id="PTHR43649:SF12">
    <property type="entry name" value="DIACETYLCHITOBIOSE BINDING PROTEIN DASA"/>
    <property type="match status" value="1"/>
</dbReference>
<dbReference type="Proteomes" id="UP000307943">
    <property type="component" value="Unassembled WGS sequence"/>
</dbReference>
<evidence type="ECO:0000256" key="1">
    <source>
        <dbReference type="SAM" id="SignalP"/>
    </source>
</evidence>
<feature type="chain" id="PRO_5038843605" evidence="1">
    <location>
        <begin position="19"/>
        <end position="451"/>
    </location>
</feature>
<protein>
    <submittedName>
        <fullName evidence="2">Extracellular solute-binding protein</fullName>
    </submittedName>
</protein>
<dbReference type="PANTHER" id="PTHR43649">
    <property type="entry name" value="ARABINOSE-BINDING PROTEIN-RELATED"/>
    <property type="match status" value="1"/>
</dbReference>